<dbReference type="Pfam" id="PF03810">
    <property type="entry name" value="IBN_N"/>
    <property type="match status" value="1"/>
</dbReference>
<dbReference type="Gene3D" id="1.25.10.10">
    <property type="entry name" value="Leucine-rich Repeat Variant"/>
    <property type="match status" value="1"/>
</dbReference>
<dbReference type="Pfam" id="PF02985">
    <property type="entry name" value="HEAT"/>
    <property type="match status" value="1"/>
</dbReference>
<keyword evidence="6" id="KW-0007">Acetylation</keyword>
<evidence type="ECO:0000256" key="7">
    <source>
        <dbReference type="SAM" id="MobiDB-lite"/>
    </source>
</evidence>
<dbReference type="Pfam" id="PF25574">
    <property type="entry name" value="TPR_IMB1"/>
    <property type="match status" value="1"/>
</dbReference>
<feature type="compositionally biased region" description="Low complexity" evidence="7">
    <location>
        <begin position="326"/>
        <end position="338"/>
    </location>
</feature>
<name>A0ABQ8Y1M3_9EUKA</name>
<evidence type="ECO:0000256" key="6">
    <source>
        <dbReference type="ARBA" id="ARBA00022990"/>
    </source>
</evidence>
<feature type="region of interest" description="Disordered" evidence="7">
    <location>
        <begin position="305"/>
        <end position="358"/>
    </location>
</feature>
<dbReference type="InterPro" id="IPR040122">
    <property type="entry name" value="Importin_beta"/>
</dbReference>
<proteinExistence type="predicted"/>
<evidence type="ECO:0000313" key="10">
    <source>
        <dbReference type="Proteomes" id="UP001150062"/>
    </source>
</evidence>
<reference evidence="9" key="1">
    <citation type="submission" date="2022-08" db="EMBL/GenBank/DDBJ databases">
        <title>Novel sulfate-reducing endosymbionts in the free-living metamonad Anaeramoeba.</title>
        <authorList>
            <person name="Jerlstrom-Hultqvist J."/>
            <person name="Cepicka I."/>
            <person name="Gallot-Lavallee L."/>
            <person name="Salas-Leiva D."/>
            <person name="Curtis B.A."/>
            <person name="Zahonova K."/>
            <person name="Pipaliya S."/>
            <person name="Dacks J."/>
            <person name="Roger A.J."/>
        </authorList>
    </citation>
    <scope>NUCLEOTIDE SEQUENCE</scope>
    <source>
        <strain evidence="9">Schooner1</strain>
    </source>
</reference>
<evidence type="ECO:0000256" key="1">
    <source>
        <dbReference type="ARBA" id="ARBA00004496"/>
    </source>
</evidence>
<keyword evidence="10" id="KW-1185">Reference proteome</keyword>
<feature type="compositionally biased region" description="Acidic residues" evidence="7">
    <location>
        <begin position="344"/>
        <end position="356"/>
    </location>
</feature>
<keyword evidence="3" id="KW-0963">Cytoplasm</keyword>
<keyword evidence="5" id="KW-0653">Protein transport</keyword>
<protein>
    <submittedName>
        <fullName evidence="9">Importin subunit beta-1</fullName>
    </submittedName>
</protein>
<organism evidence="9 10">
    <name type="scientific">Anaeramoeba flamelloides</name>
    <dbReference type="NCBI Taxonomy" id="1746091"/>
    <lineage>
        <taxon>Eukaryota</taxon>
        <taxon>Metamonada</taxon>
        <taxon>Anaeramoebidae</taxon>
        <taxon>Anaeramoeba</taxon>
    </lineage>
</organism>
<sequence length="908" mass="103784">MDLTEILIGAQSADENLRENSFGKLQNAKENDLPLLMLLLAQELENEKKPIVSRQLAGIFLKNTFVSRDSKKKETLAKLWLQIEEEKRMEIKQLLVLAFKSTDRVARNTSAQVIGVLGSLEYKNNIWDTVFEDLILFTKENSSSQNSVKEAILCCLGYLCEELSDLEEIPNIKSVLQLIANSMANQGNSVEIQRAATKAFYNSLHFFRDAFKNKQDSDILLKSVINSANSEDLKVSKCAFECLVKIADLYYNSLKDHILVIFDLTLIGMKSKHEEIILQSIEFWSSLCEEEEDILFWKDMVQDDEENEEENQNQNRNKNRNRNRNRNSNNENDNNNTDSKSDSEDSDDSEDDSDSEEDKRIFQNYIKGAVEFLIPPLCELLTFQDEFEEKWNEGWGVLKSATVCINLVAWLVESDIIEHVSEFIQTNLVAKECNYKEASILCLISILEIPKCKELTNLITYSLPFIIEHMDDENPKIRDSSSYAIGKLIEFHYDIICLDNDLFNEIIKNLIALLEDLPYISVNAAWSFTKLAENKNYSEFSTSELSKYFIEIVDALFKAANREDGLTFNLRFQAYAAISSSFLCAAEDTLGAMYEALEPMVKRLEETCEMEILSVSDEISQAQIQGSLCGVLQFLTIRLGDRIMEYGERVMKCYIQIFKNNDTSVHNEAMMAIGSLINALDEKFIIFLPDIHPYLIEGVNSYSQPKLCSLSITFIGDLFASLEKKITQEYHSEYMETLLEALHSEKCKQEMKPSIISVLGDIAISIKEEYVPYLNKVGEMLEEASNINISYKNEEDFEYTFNLHKAVLLSYSEIITGLSEGGVQNEFLPFIDNILVFLQKISTINRNYLSNEILKAAVGLIGDIINTFGKQVKSYFKQQYIFGLIKICTRSTDDEVVEIGKWSSKLLL</sequence>
<comment type="caution">
    <text evidence="9">The sequence shown here is derived from an EMBL/GenBank/DDBJ whole genome shotgun (WGS) entry which is preliminary data.</text>
</comment>
<dbReference type="InterPro" id="IPR011989">
    <property type="entry name" value="ARM-like"/>
</dbReference>
<dbReference type="InterPro" id="IPR058584">
    <property type="entry name" value="IMB1_TNPO1-like_TPR"/>
</dbReference>
<accession>A0ABQ8Y1M3</accession>
<dbReference type="EMBL" id="JAOAOG010000239">
    <property type="protein sequence ID" value="KAJ6237584.1"/>
    <property type="molecule type" value="Genomic_DNA"/>
</dbReference>
<evidence type="ECO:0000259" key="8">
    <source>
        <dbReference type="PROSITE" id="PS50166"/>
    </source>
</evidence>
<keyword evidence="4" id="KW-0677">Repeat</keyword>
<dbReference type="PANTHER" id="PTHR10527">
    <property type="entry name" value="IMPORTIN BETA"/>
    <property type="match status" value="1"/>
</dbReference>
<dbReference type="SUPFAM" id="SSF48371">
    <property type="entry name" value="ARM repeat"/>
    <property type="match status" value="1"/>
</dbReference>
<evidence type="ECO:0000256" key="2">
    <source>
        <dbReference type="ARBA" id="ARBA00022448"/>
    </source>
</evidence>
<evidence type="ECO:0000256" key="3">
    <source>
        <dbReference type="ARBA" id="ARBA00022490"/>
    </source>
</evidence>
<keyword evidence="2" id="KW-0813">Transport</keyword>
<comment type="subcellular location">
    <subcellularLocation>
        <location evidence="1">Cytoplasm</location>
    </subcellularLocation>
</comment>
<evidence type="ECO:0000313" key="9">
    <source>
        <dbReference type="EMBL" id="KAJ6237584.1"/>
    </source>
</evidence>
<evidence type="ECO:0000256" key="4">
    <source>
        <dbReference type="ARBA" id="ARBA00022737"/>
    </source>
</evidence>
<evidence type="ECO:0000256" key="5">
    <source>
        <dbReference type="ARBA" id="ARBA00022927"/>
    </source>
</evidence>
<dbReference type="InterPro" id="IPR000357">
    <property type="entry name" value="HEAT"/>
</dbReference>
<dbReference type="PROSITE" id="PS50166">
    <property type="entry name" value="IMPORTIN_B_NT"/>
    <property type="match status" value="1"/>
</dbReference>
<dbReference type="Proteomes" id="UP001150062">
    <property type="component" value="Unassembled WGS sequence"/>
</dbReference>
<dbReference type="InterPro" id="IPR016024">
    <property type="entry name" value="ARM-type_fold"/>
</dbReference>
<feature type="domain" description="Importin N-terminal" evidence="8">
    <location>
        <begin position="13"/>
        <end position="101"/>
    </location>
</feature>
<dbReference type="InterPro" id="IPR001494">
    <property type="entry name" value="Importin-beta_N"/>
</dbReference>
<gene>
    <name evidence="9" type="ORF">M0813_27146</name>
</gene>